<keyword evidence="2" id="KW-1185">Reference proteome</keyword>
<dbReference type="PROSITE" id="PS51257">
    <property type="entry name" value="PROKAR_LIPOPROTEIN"/>
    <property type="match status" value="1"/>
</dbReference>
<gene>
    <name evidence="1" type="ORF">E2C01_021031</name>
</gene>
<name>A0A5B7E4Z9_PORTR</name>
<protein>
    <submittedName>
        <fullName evidence="1">Uncharacterized protein</fullName>
    </submittedName>
</protein>
<organism evidence="1 2">
    <name type="scientific">Portunus trituberculatus</name>
    <name type="common">Swimming crab</name>
    <name type="synonym">Neptunus trituberculatus</name>
    <dbReference type="NCBI Taxonomy" id="210409"/>
    <lineage>
        <taxon>Eukaryota</taxon>
        <taxon>Metazoa</taxon>
        <taxon>Ecdysozoa</taxon>
        <taxon>Arthropoda</taxon>
        <taxon>Crustacea</taxon>
        <taxon>Multicrustacea</taxon>
        <taxon>Malacostraca</taxon>
        <taxon>Eumalacostraca</taxon>
        <taxon>Eucarida</taxon>
        <taxon>Decapoda</taxon>
        <taxon>Pleocyemata</taxon>
        <taxon>Brachyura</taxon>
        <taxon>Eubrachyura</taxon>
        <taxon>Portunoidea</taxon>
        <taxon>Portunidae</taxon>
        <taxon>Portuninae</taxon>
        <taxon>Portunus</taxon>
    </lineage>
</organism>
<dbReference type="AlphaFoldDB" id="A0A5B7E4Z9"/>
<comment type="caution">
    <text evidence="1">The sequence shown here is derived from an EMBL/GenBank/DDBJ whole genome shotgun (WGS) entry which is preliminary data.</text>
</comment>
<sequence length="110" mass="10936">MRGDSGVLGVGGREGELLDELMVGVAVVVIAVGCSGVLPVDEFCVDLAAGEAWWGGSGLLGGGEEDRCLFRGAGLVGEVGEERGLFSGTISGDFADAPASGGGMFSTRAL</sequence>
<evidence type="ECO:0000313" key="2">
    <source>
        <dbReference type="Proteomes" id="UP000324222"/>
    </source>
</evidence>
<evidence type="ECO:0000313" key="1">
    <source>
        <dbReference type="EMBL" id="MPC27844.1"/>
    </source>
</evidence>
<dbReference type="Proteomes" id="UP000324222">
    <property type="component" value="Unassembled WGS sequence"/>
</dbReference>
<reference evidence="1 2" key="1">
    <citation type="submission" date="2019-05" db="EMBL/GenBank/DDBJ databases">
        <title>Another draft genome of Portunus trituberculatus and its Hox gene families provides insights of decapod evolution.</title>
        <authorList>
            <person name="Jeong J.-H."/>
            <person name="Song I."/>
            <person name="Kim S."/>
            <person name="Choi T."/>
            <person name="Kim D."/>
            <person name="Ryu S."/>
            <person name="Kim W."/>
        </authorList>
    </citation>
    <scope>NUCLEOTIDE SEQUENCE [LARGE SCALE GENOMIC DNA]</scope>
    <source>
        <tissue evidence="1">Muscle</tissue>
    </source>
</reference>
<proteinExistence type="predicted"/>
<dbReference type="EMBL" id="VSRR010001812">
    <property type="protein sequence ID" value="MPC27844.1"/>
    <property type="molecule type" value="Genomic_DNA"/>
</dbReference>
<accession>A0A5B7E4Z9</accession>